<dbReference type="PANTHER" id="PTHR43569">
    <property type="entry name" value="AMIDOHYDROLASE"/>
    <property type="match status" value="1"/>
</dbReference>
<protein>
    <submittedName>
        <fullName evidence="3">Hydrolase</fullName>
    </submittedName>
</protein>
<accession>A0A6N6JC66</accession>
<comment type="caution">
    <text evidence="3">The sequence shown here is derived from an EMBL/GenBank/DDBJ whole genome shotgun (WGS) entry which is preliminary data.</text>
</comment>
<evidence type="ECO:0000313" key="4">
    <source>
        <dbReference type="Proteomes" id="UP000436822"/>
    </source>
</evidence>
<dbReference type="Pfam" id="PF04909">
    <property type="entry name" value="Amidohydro_2"/>
    <property type="match status" value="1"/>
</dbReference>
<evidence type="ECO:0000256" key="1">
    <source>
        <dbReference type="ARBA" id="ARBA00038310"/>
    </source>
</evidence>
<dbReference type="SUPFAM" id="SSF51556">
    <property type="entry name" value="Metallo-dependent hydrolases"/>
    <property type="match status" value="1"/>
</dbReference>
<dbReference type="GO" id="GO:0016787">
    <property type="term" value="F:hydrolase activity"/>
    <property type="evidence" value="ECO:0007669"/>
    <property type="project" value="UniProtKB-KW"/>
</dbReference>
<keyword evidence="3" id="KW-0378">Hydrolase</keyword>
<keyword evidence="4" id="KW-1185">Reference proteome</keyword>
<dbReference type="EMBL" id="BLJE01000001">
    <property type="protein sequence ID" value="GFE63674.1"/>
    <property type="molecule type" value="Genomic_DNA"/>
</dbReference>
<evidence type="ECO:0000259" key="2">
    <source>
        <dbReference type="Pfam" id="PF04909"/>
    </source>
</evidence>
<comment type="similarity">
    <text evidence="1">Belongs to the metallo-dependent hydrolases superfamily.</text>
</comment>
<dbReference type="Proteomes" id="UP000436822">
    <property type="component" value="Unassembled WGS sequence"/>
</dbReference>
<proteinExistence type="inferred from homology"/>
<dbReference type="AlphaFoldDB" id="A0A6N6JC66"/>
<dbReference type="RefSeq" id="WP_159804588.1">
    <property type="nucleotide sequence ID" value="NZ_BLJE01000001.1"/>
</dbReference>
<dbReference type="Gene3D" id="3.20.20.140">
    <property type="entry name" value="Metal-dependent hydrolases"/>
    <property type="match status" value="1"/>
</dbReference>
<dbReference type="OrthoDB" id="9787654at2"/>
<feature type="domain" description="Amidohydrolase-related" evidence="2">
    <location>
        <begin position="4"/>
        <end position="280"/>
    </location>
</feature>
<dbReference type="PANTHER" id="PTHR43569:SF2">
    <property type="entry name" value="AMIDOHYDROLASE-RELATED DOMAIN-CONTAINING PROTEIN"/>
    <property type="match status" value="1"/>
</dbReference>
<name>A0A6N6JC66_9RHOB</name>
<dbReference type="InterPro" id="IPR052350">
    <property type="entry name" value="Metallo-dep_Lactonases"/>
</dbReference>
<evidence type="ECO:0000313" key="3">
    <source>
        <dbReference type="EMBL" id="GFE63674.1"/>
    </source>
</evidence>
<dbReference type="InterPro" id="IPR032466">
    <property type="entry name" value="Metal_Hydrolase"/>
</dbReference>
<dbReference type="InterPro" id="IPR006680">
    <property type="entry name" value="Amidohydro-rel"/>
</dbReference>
<reference evidence="3 4" key="1">
    <citation type="submission" date="2019-12" db="EMBL/GenBank/DDBJ databases">
        <title>Litoreibacter badius sp. nov., a novel bacteriochlorophyll a-containing bacterium in the genus Litoreibacter.</title>
        <authorList>
            <person name="Kanamuro M."/>
            <person name="Takabe Y."/>
            <person name="Mori K."/>
            <person name="Takaichi S."/>
            <person name="Hanada S."/>
        </authorList>
    </citation>
    <scope>NUCLEOTIDE SEQUENCE [LARGE SCALE GENOMIC DNA]</scope>
    <source>
        <strain evidence="3 4">K6</strain>
    </source>
</reference>
<organism evidence="3 4">
    <name type="scientific">Litoreibacter roseus</name>
    <dbReference type="NCBI Taxonomy" id="2601869"/>
    <lineage>
        <taxon>Bacteria</taxon>
        <taxon>Pseudomonadati</taxon>
        <taxon>Pseudomonadota</taxon>
        <taxon>Alphaproteobacteria</taxon>
        <taxon>Rhodobacterales</taxon>
        <taxon>Roseobacteraceae</taxon>
        <taxon>Litoreibacter</taxon>
    </lineage>
</organism>
<sequence>MIRIDAHQHYWNPARGDYDWMPKENSTLNRPYGPDDLAPALGKHGIDGTVVVQAAATVEETEYMLGLADATPSILGVVGWIDFENRDHRRHLERLSQHPKFLGVRPMIQDIPDVDWMLRDDVQWAYDALIDLDLTFDALGFPRHLANFLTIAIRYPKLRIVYDHCMKPQIRDQMAGLDAMTDWAAGITRLANETSGVCKFSALVTEADDGWSSEDIQPFAAHVIDAFGADRIMWGSDWPVCRLQAEYDDWRGMAEDFVSHLSAEDQAQIFGGTAARFYGLT</sequence>
<gene>
    <name evidence="3" type="ORF">KIN_07480</name>
</gene>